<gene>
    <name evidence="1" type="ORF">SAMN05216362_1315</name>
</gene>
<protein>
    <recommendedName>
        <fullName evidence="3">Hydrolase</fullName>
    </recommendedName>
</protein>
<proteinExistence type="predicted"/>
<dbReference type="STRING" id="571933.SAMN05216362_1315"/>
<organism evidence="1 2">
    <name type="scientific">Piscibacillus halophilus</name>
    <dbReference type="NCBI Taxonomy" id="571933"/>
    <lineage>
        <taxon>Bacteria</taxon>
        <taxon>Bacillati</taxon>
        <taxon>Bacillota</taxon>
        <taxon>Bacilli</taxon>
        <taxon>Bacillales</taxon>
        <taxon>Bacillaceae</taxon>
        <taxon>Piscibacillus</taxon>
    </lineage>
</organism>
<evidence type="ECO:0000313" key="1">
    <source>
        <dbReference type="EMBL" id="SEQ86448.1"/>
    </source>
</evidence>
<accession>A0A1H9JI70</accession>
<dbReference type="EMBL" id="FOES01000031">
    <property type="protein sequence ID" value="SEQ86448.1"/>
    <property type="molecule type" value="Genomic_DNA"/>
</dbReference>
<keyword evidence="2" id="KW-1185">Reference proteome</keyword>
<sequence length="108" mass="13011">MDKRKFYVNVESREISELKAGNNDEFVIYGTPNDIIELRESLEDMEHADLGTFWRSHMPFKEYHRDEDNDAYDHCLLKTYKMIYELGDEQAKQHVEQMPFFDELNKID</sequence>
<dbReference type="Proteomes" id="UP000199427">
    <property type="component" value="Unassembled WGS sequence"/>
</dbReference>
<evidence type="ECO:0008006" key="3">
    <source>
        <dbReference type="Google" id="ProtNLM"/>
    </source>
</evidence>
<evidence type="ECO:0000313" key="2">
    <source>
        <dbReference type="Proteomes" id="UP000199427"/>
    </source>
</evidence>
<dbReference type="OrthoDB" id="2706506at2"/>
<name>A0A1H9JI70_9BACI</name>
<reference evidence="1 2" key="1">
    <citation type="submission" date="2016-10" db="EMBL/GenBank/DDBJ databases">
        <authorList>
            <person name="de Groot N.N."/>
        </authorList>
    </citation>
    <scope>NUCLEOTIDE SEQUENCE [LARGE SCALE GENOMIC DNA]</scope>
    <source>
        <strain evidence="1 2">DSM 21633</strain>
    </source>
</reference>
<dbReference type="AlphaFoldDB" id="A0A1H9JI70"/>
<dbReference type="RefSeq" id="WP_091774578.1">
    <property type="nucleotide sequence ID" value="NZ_FOES01000031.1"/>
</dbReference>